<feature type="compositionally biased region" description="Basic and acidic residues" evidence="1">
    <location>
        <begin position="276"/>
        <end position="289"/>
    </location>
</feature>
<dbReference type="EMBL" id="CADCUX010000131">
    <property type="protein sequence ID" value="CAA9393272.1"/>
    <property type="molecule type" value="Genomic_DNA"/>
</dbReference>
<keyword evidence="2" id="KW-0456">Lyase</keyword>
<feature type="non-terminal residue" evidence="2">
    <location>
        <position position="344"/>
    </location>
</feature>
<organism evidence="2">
    <name type="scientific">uncultured Ramlibacter sp</name>
    <dbReference type="NCBI Taxonomy" id="260755"/>
    <lineage>
        <taxon>Bacteria</taxon>
        <taxon>Pseudomonadati</taxon>
        <taxon>Pseudomonadota</taxon>
        <taxon>Betaproteobacteria</taxon>
        <taxon>Burkholderiales</taxon>
        <taxon>Comamonadaceae</taxon>
        <taxon>Ramlibacter</taxon>
        <taxon>environmental samples</taxon>
    </lineage>
</organism>
<protein>
    <submittedName>
        <fullName evidence="2">4-oxalomesaconate hydratase</fullName>
        <ecNumber evidence="2">4.2.1.83</ecNumber>
    </submittedName>
</protein>
<feature type="compositionally biased region" description="Basic and acidic residues" evidence="1">
    <location>
        <begin position="42"/>
        <end position="54"/>
    </location>
</feature>
<feature type="compositionally biased region" description="Basic residues" evidence="1">
    <location>
        <begin position="139"/>
        <end position="149"/>
    </location>
</feature>
<accession>A0A6J4NRW7</accession>
<dbReference type="AlphaFoldDB" id="A0A6J4NRW7"/>
<feature type="region of interest" description="Disordered" evidence="1">
    <location>
        <begin position="325"/>
        <end position="344"/>
    </location>
</feature>
<reference evidence="2" key="1">
    <citation type="submission" date="2020-02" db="EMBL/GenBank/DDBJ databases">
        <authorList>
            <person name="Meier V. D."/>
        </authorList>
    </citation>
    <scope>NUCLEOTIDE SEQUENCE</scope>
    <source>
        <strain evidence="2">AVDCRST_MAG51</strain>
    </source>
</reference>
<evidence type="ECO:0000313" key="2">
    <source>
        <dbReference type="EMBL" id="CAA9393272.1"/>
    </source>
</evidence>
<feature type="compositionally biased region" description="Basic residues" evidence="1">
    <location>
        <begin position="290"/>
        <end position="301"/>
    </location>
</feature>
<name>A0A6J4NRW7_9BURK</name>
<feature type="region of interest" description="Disordered" evidence="1">
    <location>
        <begin position="207"/>
        <end position="301"/>
    </location>
</feature>
<sequence length="344" mass="37865">EPHHRLPRPLHHRPEGAGGLAQPADRRHPGPRRQAPAVGAADQRRRNPREHRVEPAAPHEGARQRPDAVLAACELHGAPHRRLRGLQHLGRHLQRAVLPGQRAVPGPLRTGGHAAAVARGRPAHLHPGAGQVRRAVRVRRHQPQPRPVRRPLEGAAADRPPLVSGLREDGGVRHPRHDPRVDLVQRLLPHHRGALPERGHHRLHAVPAGRPVQGLPGAALPDPARRRRGALPLGPLPRPGAGDEEAAARRAPAEQHLLRHLRLPPAGHRPAQYRGAGEERAVRLRDDRRGARHRPDHRPLLRRHQALHRCLDDPQCAGQARDLRGQHATRVPAPGCAAQSQRTL</sequence>
<evidence type="ECO:0000256" key="1">
    <source>
        <dbReference type="SAM" id="MobiDB-lite"/>
    </source>
</evidence>
<feature type="non-terminal residue" evidence="2">
    <location>
        <position position="1"/>
    </location>
</feature>
<proteinExistence type="predicted"/>
<dbReference type="GO" id="GO:0047584">
    <property type="term" value="F:4-oxalmesaconate hydratase activity"/>
    <property type="evidence" value="ECO:0007669"/>
    <property type="project" value="UniProtKB-EC"/>
</dbReference>
<feature type="compositionally biased region" description="Basic residues" evidence="1">
    <location>
        <begin position="1"/>
        <end position="11"/>
    </location>
</feature>
<feature type="compositionally biased region" description="Basic and acidic residues" evidence="1">
    <location>
        <begin position="166"/>
        <end position="180"/>
    </location>
</feature>
<feature type="compositionally biased region" description="Basic and acidic residues" evidence="1">
    <location>
        <begin position="246"/>
        <end position="257"/>
    </location>
</feature>
<feature type="region of interest" description="Disordered" evidence="1">
    <location>
        <begin position="1"/>
        <end position="66"/>
    </location>
</feature>
<dbReference type="EC" id="4.2.1.83" evidence="2"/>
<gene>
    <name evidence="2" type="ORF">AVDCRST_MAG51-469</name>
</gene>
<feature type="region of interest" description="Disordered" evidence="1">
    <location>
        <begin position="139"/>
        <end position="180"/>
    </location>
</feature>